<accession>A0ABD3EN79</accession>
<organism evidence="6 7">
    <name type="scientific">Castilleja foliolosa</name>
    <dbReference type="NCBI Taxonomy" id="1961234"/>
    <lineage>
        <taxon>Eukaryota</taxon>
        <taxon>Viridiplantae</taxon>
        <taxon>Streptophyta</taxon>
        <taxon>Embryophyta</taxon>
        <taxon>Tracheophyta</taxon>
        <taxon>Spermatophyta</taxon>
        <taxon>Magnoliopsida</taxon>
        <taxon>eudicotyledons</taxon>
        <taxon>Gunneridae</taxon>
        <taxon>Pentapetalae</taxon>
        <taxon>asterids</taxon>
        <taxon>lamiids</taxon>
        <taxon>Lamiales</taxon>
        <taxon>Orobanchaceae</taxon>
        <taxon>Pedicularideae</taxon>
        <taxon>Castillejinae</taxon>
        <taxon>Castilleja</taxon>
    </lineage>
</organism>
<keyword evidence="3" id="KW-0268">Exocytosis</keyword>
<keyword evidence="3" id="KW-0653">Protein transport</keyword>
<evidence type="ECO:0000256" key="4">
    <source>
        <dbReference type="SAM" id="MobiDB-lite"/>
    </source>
</evidence>
<keyword evidence="7" id="KW-1185">Reference proteome</keyword>
<dbReference type="AlphaFoldDB" id="A0ABD3EN79"/>
<evidence type="ECO:0000256" key="3">
    <source>
        <dbReference type="RuleBase" id="RU365026"/>
    </source>
</evidence>
<feature type="region of interest" description="Disordered" evidence="4">
    <location>
        <begin position="171"/>
        <end position="198"/>
    </location>
</feature>
<evidence type="ECO:0000256" key="2">
    <source>
        <dbReference type="ARBA" id="ARBA00022448"/>
    </source>
</evidence>
<comment type="similarity">
    <text evidence="1 3">Belongs to the EXO70 family.</text>
</comment>
<evidence type="ECO:0000259" key="5">
    <source>
        <dbReference type="Pfam" id="PF03081"/>
    </source>
</evidence>
<dbReference type="Gene3D" id="1.20.1280.170">
    <property type="entry name" value="Exocyst complex component Exo70"/>
    <property type="match status" value="1"/>
</dbReference>
<dbReference type="PANTHER" id="PTHR12542">
    <property type="entry name" value="EXOCYST COMPLEX PROTEIN EXO70"/>
    <property type="match status" value="1"/>
</dbReference>
<comment type="caution">
    <text evidence="6">The sequence shown here is derived from an EMBL/GenBank/DDBJ whole genome shotgun (WGS) entry which is preliminary data.</text>
</comment>
<sequence length="653" mass="73958">MPQNTKSMPLLKHLKAIKLLINLHNTNLVETFEQITKHKFVHNQMAIFEIQTPTTPPKPTARTLSESTMQEYIENARDIIVKWDPKSPSLEKFTLLFQEDRKRALEFVKCVENLRRAMHFLIAQSSYDPKHLVLANKLMKIAMQRLELEFHHILTTNRVCLDPESIYNRSSHHSQLSQSRTLSGNSDEEDNDNDDQTSKVGRAMFDLKLIAESMISSGYSKECDKLYKITRKSIIDEELYRLGLRVHTPSKVNRMDYEALELQVKKWINASKIAIKTLFPGERVLCDHIFSVSETIKQTCIAQTMTEGAINLFKFPEIVAKCKRSPDKILLVTSLYEAISELWPEIESNFSYQSLSPVKLQALSSMQKLSDSARTMLSEFVLSIQKNSSKNLIPGGGIHPLTFSVMNYVTLLADNSGTLSDIVDSENTSVAPAQSPFPESYFDSPSPTSAGIASRLAWIILVLLCKLDSKAELYKDIGLSYLFLANNLEFVVEKVNNTALKLLLGEHWLVNLQKKVKLYAANYESVCWAKVLSSLPVGPKSEESSLDKAKEHLRQFNSAFEVAYRKQSSWVVPDPKLRDDIKMSIAGKVVPAYREFYDRCMGGEKDDLEVLVRYSPDNLGNYLSDLFHTNVVVLGDYSSSLSASSEPKISRCL</sequence>
<comment type="function">
    <text evidence="3">Component of the exocyst complex.</text>
</comment>
<dbReference type="GO" id="GO:0015031">
    <property type="term" value="P:protein transport"/>
    <property type="evidence" value="ECO:0007669"/>
    <property type="project" value="UniProtKB-KW"/>
</dbReference>
<dbReference type="Pfam" id="PF03081">
    <property type="entry name" value="Exo70_C"/>
    <property type="match status" value="1"/>
</dbReference>
<dbReference type="InterPro" id="IPR046364">
    <property type="entry name" value="Exo70_C"/>
</dbReference>
<feature type="compositionally biased region" description="Low complexity" evidence="4">
    <location>
        <begin position="173"/>
        <end position="183"/>
    </location>
</feature>
<feature type="compositionally biased region" description="Acidic residues" evidence="4">
    <location>
        <begin position="186"/>
        <end position="195"/>
    </location>
</feature>
<reference evidence="7" key="1">
    <citation type="journal article" date="2024" name="IScience">
        <title>Strigolactones Initiate the Formation of Haustorium-like Structures in Castilleja.</title>
        <authorList>
            <person name="Buerger M."/>
            <person name="Peterson D."/>
            <person name="Chory J."/>
        </authorList>
    </citation>
    <scope>NUCLEOTIDE SEQUENCE [LARGE SCALE GENOMIC DNA]</scope>
</reference>
<dbReference type="Proteomes" id="UP001632038">
    <property type="component" value="Unassembled WGS sequence"/>
</dbReference>
<evidence type="ECO:0000256" key="1">
    <source>
        <dbReference type="ARBA" id="ARBA00006756"/>
    </source>
</evidence>
<protein>
    <recommendedName>
        <fullName evidence="3">Exocyst subunit Exo70 family protein</fullName>
    </recommendedName>
</protein>
<dbReference type="GO" id="GO:0006887">
    <property type="term" value="P:exocytosis"/>
    <property type="evidence" value="ECO:0007669"/>
    <property type="project" value="UniProtKB-KW"/>
</dbReference>
<gene>
    <name evidence="6" type="ORF">CASFOL_000273</name>
</gene>
<proteinExistence type="inferred from homology"/>
<keyword evidence="2 3" id="KW-0813">Transport</keyword>
<evidence type="ECO:0000313" key="6">
    <source>
        <dbReference type="EMBL" id="KAL3655877.1"/>
    </source>
</evidence>
<dbReference type="InterPro" id="IPR016159">
    <property type="entry name" value="Cullin_repeat-like_dom_sf"/>
</dbReference>
<dbReference type="SUPFAM" id="SSF74788">
    <property type="entry name" value="Cullin repeat-like"/>
    <property type="match status" value="1"/>
</dbReference>
<evidence type="ECO:0000313" key="7">
    <source>
        <dbReference type="Proteomes" id="UP001632038"/>
    </source>
</evidence>
<dbReference type="EMBL" id="JAVIJP010000001">
    <property type="protein sequence ID" value="KAL3655877.1"/>
    <property type="molecule type" value="Genomic_DNA"/>
</dbReference>
<dbReference type="InterPro" id="IPR004140">
    <property type="entry name" value="Exo70"/>
</dbReference>
<feature type="domain" description="Exocyst complex subunit Exo70 C-terminal" evidence="5">
    <location>
        <begin position="265"/>
        <end position="625"/>
    </location>
</feature>
<dbReference type="Pfam" id="PF20669">
    <property type="entry name" value="Exo70_N"/>
    <property type="match status" value="1"/>
</dbReference>
<name>A0ABD3EN79_9LAMI</name>
<dbReference type="PANTHER" id="PTHR12542:SF26">
    <property type="entry name" value="EXOCYST SUBUNIT EXO70 FAMILY PROTEIN"/>
    <property type="match status" value="1"/>
</dbReference>